<accession>A0A1H8DNH0</accession>
<evidence type="ECO:0000313" key="4">
    <source>
        <dbReference type="Proteomes" id="UP000198984"/>
    </source>
</evidence>
<sequence length="439" mass="48030">MPCTFLDKHYSYSQVLFYSMQILIKKAVVIAPNDPFSGQPMDILVADGRVSKVAAEIKADNVTIITGNNLHVSMGWMDVFAHFCDPGQEHKEDLQTGSLAAARGGFTTVMIVPNTQPALHTKPQISYVLSNTSRGPVQVLPIGAITKNLEGTSLAEMYEMQEAGAAAFSDGIKPVQSPGLLLKALQYVKAFDGTIIQLPDDQSISAHGLMHEGIHSTQLGMPGKPALAEELIIQRDLELARYTGSKLHITGVSTAKGIALIAQAKEEGIKVTCSVTPYHLSFTDADLRNYDTHLKVNPPLRSEEDVAALKEAVVNGVVDCFATHHQPQDWDAKQLEFEYAKNGMIGLETCFGAIRRHIPQLPLPQLIQMLTINPRRIFNLPIPEFNKGELENLTVFEPDTNWTFTSADIASRSKNSPYIGAELTGKVKAVINNNQVLFS</sequence>
<dbReference type="PANTHER" id="PTHR43668">
    <property type="entry name" value="ALLANTOINASE"/>
    <property type="match status" value="1"/>
</dbReference>
<dbReference type="STRING" id="573321.SAMN04488505_10836"/>
<dbReference type="GO" id="GO:0006221">
    <property type="term" value="P:pyrimidine nucleotide biosynthetic process"/>
    <property type="evidence" value="ECO:0007669"/>
    <property type="project" value="UniProtKB-KW"/>
</dbReference>
<dbReference type="Proteomes" id="UP000198984">
    <property type="component" value="Unassembled WGS sequence"/>
</dbReference>
<protein>
    <submittedName>
        <fullName evidence="3">Dihydroorotase</fullName>
    </submittedName>
</protein>
<dbReference type="InterPro" id="IPR011059">
    <property type="entry name" value="Metal-dep_hydrolase_composite"/>
</dbReference>
<dbReference type="CDD" id="cd01317">
    <property type="entry name" value="DHOase_IIa"/>
    <property type="match status" value="1"/>
</dbReference>
<dbReference type="Pfam" id="PF12890">
    <property type="entry name" value="DHOase"/>
    <property type="match status" value="1"/>
</dbReference>
<keyword evidence="4" id="KW-1185">Reference proteome</keyword>
<dbReference type="PANTHER" id="PTHR43668:SF2">
    <property type="entry name" value="ALLANTOINASE"/>
    <property type="match status" value="1"/>
</dbReference>
<name>A0A1H8DNH0_9BACT</name>
<dbReference type="NCBIfam" id="TIGR00857">
    <property type="entry name" value="pyrC_multi"/>
    <property type="match status" value="1"/>
</dbReference>
<proteinExistence type="predicted"/>
<dbReference type="GO" id="GO:0004151">
    <property type="term" value="F:dihydroorotase activity"/>
    <property type="evidence" value="ECO:0007669"/>
    <property type="project" value="InterPro"/>
</dbReference>
<evidence type="ECO:0000259" key="2">
    <source>
        <dbReference type="Pfam" id="PF12890"/>
    </source>
</evidence>
<dbReference type="InterPro" id="IPR004722">
    <property type="entry name" value="DHOase"/>
</dbReference>
<evidence type="ECO:0000256" key="1">
    <source>
        <dbReference type="ARBA" id="ARBA00022975"/>
    </source>
</evidence>
<dbReference type="EMBL" id="FOBB01000008">
    <property type="protein sequence ID" value="SEN08067.1"/>
    <property type="molecule type" value="Genomic_DNA"/>
</dbReference>
<dbReference type="Gene3D" id="2.30.40.10">
    <property type="entry name" value="Urease, subunit C, domain 1"/>
    <property type="match status" value="1"/>
</dbReference>
<dbReference type="SUPFAM" id="SSF51556">
    <property type="entry name" value="Metallo-dependent hydrolases"/>
    <property type="match status" value="1"/>
</dbReference>
<dbReference type="Gene3D" id="3.20.20.140">
    <property type="entry name" value="Metal-dependent hydrolases"/>
    <property type="match status" value="1"/>
</dbReference>
<dbReference type="GO" id="GO:0005737">
    <property type="term" value="C:cytoplasm"/>
    <property type="evidence" value="ECO:0007669"/>
    <property type="project" value="TreeGrafter"/>
</dbReference>
<dbReference type="AlphaFoldDB" id="A0A1H8DNH0"/>
<evidence type="ECO:0000313" key="3">
    <source>
        <dbReference type="EMBL" id="SEN08067.1"/>
    </source>
</evidence>
<organism evidence="3 4">
    <name type="scientific">Chitinophaga rupis</name>
    <dbReference type="NCBI Taxonomy" id="573321"/>
    <lineage>
        <taxon>Bacteria</taxon>
        <taxon>Pseudomonadati</taxon>
        <taxon>Bacteroidota</taxon>
        <taxon>Chitinophagia</taxon>
        <taxon>Chitinophagales</taxon>
        <taxon>Chitinophagaceae</taxon>
        <taxon>Chitinophaga</taxon>
    </lineage>
</organism>
<dbReference type="SUPFAM" id="SSF51338">
    <property type="entry name" value="Composite domain of metallo-dependent hydrolases"/>
    <property type="match status" value="1"/>
</dbReference>
<dbReference type="GO" id="GO:0004038">
    <property type="term" value="F:allantoinase activity"/>
    <property type="evidence" value="ECO:0007669"/>
    <property type="project" value="TreeGrafter"/>
</dbReference>
<feature type="domain" description="Dihydroorotase catalytic" evidence="2">
    <location>
        <begin position="75"/>
        <end position="254"/>
    </location>
</feature>
<keyword evidence="1" id="KW-0665">Pyrimidine biosynthesis</keyword>
<dbReference type="InterPro" id="IPR032466">
    <property type="entry name" value="Metal_Hydrolase"/>
</dbReference>
<dbReference type="InterPro" id="IPR024403">
    <property type="entry name" value="DHOase_cat"/>
</dbReference>
<dbReference type="GO" id="GO:0006145">
    <property type="term" value="P:purine nucleobase catabolic process"/>
    <property type="evidence" value="ECO:0007669"/>
    <property type="project" value="TreeGrafter"/>
</dbReference>
<reference evidence="3 4" key="1">
    <citation type="submission" date="2016-10" db="EMBL/GenBank/DDBJ databases">
        <authorList>
            <person name="de Groot N.N."/>
        </authorList>
    </citation>
    <scope>NUCLEOTIDE SEQUENCE [LARGE SCALE GENOMIC DNA]</scope>
    <source>
        <strain evidence="3 4">DSM 21039</strain>
    </source>
</reference>
<dbReference type="InterPro" id="IPR050138">
    <property type="entry name" value="DHOase/Allantoinase_Hydrolase"/>
</dbReference>
<dbReference type="GO" id="GO:0046872">
    <property type="term" value="F:metal ion binding"/>
    <property type="evidence" value="ECO:0007669"/>
    <property type="project" value="InterPro"/>
</dbReference>
<gene>
    <name evidence="3" type="ORF">SAMN04488505_10836</name>
</gene>